<keyword evidence="3" id="KW-1185">Reference proteome</keyword>
<comment type="caution">
    <text evidence="2">The sequence shown here is derived from an EMBL/GenBank/DDBJ whole genome shotgun (WGS) entry which is preliminary data.</text>
</comment>
<evidence type="ECO:0000256" key="1">
    <source>
        <dbReference type="SAM" id="MobiDB-lite"/>
    </source>
</evidence>
<gene>
    <name evidence="2" type="ORF">H4684_003300</name>
</gene>
<dbReference type="RefSeq" id="WP_192624561.1">
    <property type="nucleotide sequence ID" value="NZ_JADBGG010000030.1"/>
</dbReference>
<dbReference type="EMBL" id="JADBGG010000030">
    <property type="protein sequence ID" value="MBE1426634.1"/>
    <property type="molecule type" value="Genomic_DNA"/>
</dbReference>
<accession>A0ABR9H7F8</accession>
<proteinExistence type="predicted"/>
<feature type="compositionally biased region" description="Basic and acidic residues" evidence="1">
    <location>
        <begin position="644"/>
        <end position="659"/>
    </location>
</feature>
<feature type="region of interest" description="Disordered" evidence="1">
    <location>
        <begin position="644"/>
        <end position="688"/>
    </location>
</feature>
<reference evidence="2 3" key="1">
    <citation type="submission" date="2020-10" db="EMBL/GenBank/DDBJ databases">
        <title>Genomic Encyclopedia of Type Strains, Phase IV (KMG-IV): sequencing the most valuable type-strain genomes for metagenomic binning, comparative biology and taxonomic classification.</title>
        <authorList>
            <person name="Goeker M."/>
        </authorList>
    </citation>
    <scope>NUCLEOTIDE SEQUENCE [LARGE SCALE GENOMIC DNA]</scope>
    <source>
        <strain evidence="2 3">DSM 4194</strain>
    </source>
</reference>
<organism evidence="2 3">
    <name type="scientific">Desulfomicrobium macestii</name>
    <dbReference type="NCBI Taxonomy" id="90731"/>
    <lineage>
        <taxon>Bacteria</taxon>
        <taxon>Pseudomonadati</taxon>
        <taxon>Thermodesulfobacteriota</taxon>
        <taxon>Desulfovibrionia</taxon>
        <taxon>Desulfovibrionales</taxon>
        <taxon>Desulfomicrobiaceae</taxon>
        <taxon>Desulfomicrobium</taxon>
    </lineage>
</organism>
<protein>
    <recommendedName>
        <fullName evidence="4">TIGR03986 family CRISPR-associated RAMP protein</fullName>
    </recommendedName>
</protein>
<evidence type="ECO:0000313" key="3">
    <source>
        <dbReference type="Proteomes" id="UP000639010"/>
    </source>
</evidence>
<sequence>MAKNFAKRQTGGNTQEAGSNANAASASMLGAPFYNPYTFIPFPEKVKRVPPTSLSIDEHPDERERISGILSLEIKNLSPLMSCSPKADHDENGHKTFKALTIANDVIVPATSIRGSLRTLMTIISGGTLGYMDENLWLTQGRDAQLGPSRIIANVPDNVFLAKVIRPGNANHPGIIELGETQLIKADELTMSIGDLDKKRLQANPAPLIYNGYEVKLSGTPVNKKSKKEGLFRGNDVELELAEHFWEDYRGRHRHSDRPELKPGDLVWLEPANAACTAITSEADIKSLQWARWGRQGKKLETLIRDHHKAVLPDSMRDDGLVDTVTNLFGQIPHKKNPKAAGPFAARIRPGNLIFFDAKQKTSKEVLAPLSAPHPGCLAFYRDADDLDQINVDSPLKGYKVYRNTIERKDNAPWRYSVQGVYVERGDLKLPAEQKVNKTAELLEEGMTGKLRISFRALNEVELALLFSAISVDWKLGGGKPLGLGHCRVIGCRLIDEDGNSSEPLGRSEHGENLTLPPEQLKILDDYFQGFRSISECIKLYSASQVPVDKLRYPRAVTVNKNKTTRAGLTWFARHASPKKTLKGLETTWADGPLQAKVGGKGQIKAQALPQIVSSNPKADLLYGYDLIDSENDTSERNQRIIKRLEPFDREKHTHESEKAGTNTSQNRQSRQEVREQRTPATSSHTVAPTKDTIGEMITKEHADKLITPVRAREFLDSMKAFGITREQSTKWTKKFDLLESIANKK</sequence>
<dbReference type="Proteomes" id="UP000639010">
    <property type="component" value="Unassembled WGS sequence"/>
</dbReference>
<evidence type="ECO:0000313" key="2">
    <source>
        <dbReference type="EMBL" id="MBE1426634.1"/>
    </source>
</evidence>
<feature type="compositionally biased region" description="Polar residues" evidence="1">
    <location>
        <begin position="660"/>
        <end position="669"/>
    </location>
</feature>
<evidence type="ECO:0008006" key="4">
    <source>
        <dbReference type="Google" id="ProtNLM"/>
    </source>
</evidence>
<name>A0ABR9H7F8_9BACT</name>